<sequence length="471" mass="52925">MGNPATPSRACSPCRIKRRKCDMGLPGCSQCRRACIDCPGYQDCFSLRFRNQTELTASRPRNKPTKKKEKNAATPLELKRTRNTHAFTSLPIRPEDLGHAYFINSYAPAGSFSYLEKSESIGFDLCSLDTALSAPALLLLSHHYRSPELDLLARAHYAKALKRTNRDLSNPEVATKDSTMLQVMLLSFFEALAFEGRDVPWDWTTHLAGIVQLIHLRGECQLNIELRAEVFETAGPLAALEERLAGLMDPSDVHLRLGNVLGEFASLRVDCNALSSIERIQAALMLDERLGGVLRDLDRRAPFEIFDDAKLPLTPDSSHDASIYYHLYRSERESRQWNLARVLTILMNEFLFDQLSSCRQHLSLDEPLRTRQNMILEASMKKGQSMVSDIMCSVPYALELSNCQSASARYIIYPLACAALSPFASPNTVSSVLSTLKVIASRYGWIQAMNSAESIFQSKDMESWMHLSILY</sequence>
<accession>A0ABR1U8L7</accession>
<dbReference type="PANTHER" id="PTHR38791">
    <property type="entry name" value="ZN(II)2CYS6 TRANSCRIPTION FACTOR (EUROFUNG)-RELATED-RELATED"/>
    <property type="match status" value="1"/>
</dbReference>
<dbReference type="EMBL" id="JAQQWM010000008">
    <property type="protein sequence ID" value="KAK8054274.1"/>
    <property type="molecule type" value="Genomic_DNA"/>
</dbReference>
<keyword evidence="5" id="KW-1185">Reference proteome</keyword>
<dbReference type="InterPro" id="IPR053175">
    <property type="entry name" value="DHMBA_Reg_Transcription_Factor"/>
</dbReference>
<feature type="compositionally biased region" description="Basic residues" evidence="2">
    <location>
        <begin position="60"/>
        <end position="69"/>
    </location>
</feature>
<dbReference type="Pfam" id="PF11951">
    <property type="entry name" value="Fungal_trans_2"/>
    <property type="match status" value="1"/>
</dbReference>
<name>A0ABR1U8L7_9PEZI</name>
<comment type="caution">
    <text evidence="4">The sequence shown here is derived from an EMBL/GenBank/DDBJ whole genome shotgun (WGS) entry which is preliminary data.</text>
</comment>
<dbReference type="PROSITE" id="PS00463">
    <property type="entry name" value="ZN2_CY6_FUNGAL_1"/>
    <property type="match status" value="1"/>
</dbReference>
<dbReference type="PANTHER" id="PTHR38791:SF1">
    <property type="entry name" value="TRANSCRIPTION FACTOR, PUTATIVE-RELATED"/>
    <property type="match status" value="1"/>
</dbReference>
<dbReference type="InterPro" id="IPR001138">
    <property type="entry name" value="Zn2Cys6_DnaBD"/>
</dbReference>
<evidence type="ECO:0000313" key="5">
    <source>
        <dbReference type="Proteomes" id="UP001446871"/>
    </source>
</evidence>
<dbReference type="Proteomes" id="UP001446871">
    <property type="component" value="Unassembled WGS sequence"/>
</dbReference>
<feature type="region of interest" description="Disordered" evidence="2">
    <location>
        <begin position="55"/>
        <end position="75"/>
    </location>
</feature>
<dbReference type="PROSITE" id="PS50048">
    <property type="entry name" value="ZN2_CY6_FUNGAL_2"/>
    <property type="match status" value="1"/>
</dbReference>
<dbReference type="CDD" id="cd00067">
    <property type="entry name" value="GAL4"/>
    <property type="match status" value="1"/>
</dbReference>
<reference evidence="4 5" key="1">
    <citation type="submission" date="2023-01" db="EMBL/GenBank/DDBJ databases">
        <title>Analysis of 21 Apiospora genomes using comparative genomics revels a genus with tremendous synthesis potential of carbohydrate active enzymes and secondary metabolites.</title>
        <authorList>
            <person name="Sorensen T."/>
        </authorList>
    </citation>
    <scope>NUCLEOTIDE SEQUENCE [LARGE SCALE GENOMIC DNA]</scope>
    <source>
        <strain evidence="4 5">CBS 83171</strain>
    </source>
</reference>
<gene>
    <name evidence="4" type="ORF">PG996_013575</name>
</gene>
<dbReference type="InterPro" id="IPR036864">
    <property type="entry name" value="Zn2-C6_fun-type_DNA-bd_sf"/>
</dbReference>
<organism evidence="4 5">
    <name type="scientific">Apiospora saccharicola</name>
    <dbReference type="NCBI Taxonomy" id="335842"/>
    <lineage>
        <taxon>Eukaryota</taxon>
        <taxon>Fungi</taxon>
        <taxon>Dikarya</taxon>
        <taxon>Ascomycota</taxon>
        <taxon>Pezizomycotina</taxon>
        <taxon>Sordariomycetes</taxon>
        <taxon>Xylariomycetidae</taxon>
        <taxon>Amphisphaeriales</taxon>
        <taxon>Apiosporaceae</taxon>
        <taxon>Apiospora</taxon>
    </lineage>
</organism>
<proteinExistence type="predicted"/>
<evidence type="ECO:0000259" key="3">
    <source>
        <dbReference type="PROSITE" id="PS50048"/>
    </source>
</evidence>
<feature type="domain" description="Zn(2)-C6 fungal-type" evidence="3">
    <location>
        <begin position="10"/>
        <end position="38"/>
    </location>
</feature>
<dbReference type="Pfam" id="PF00172">
    <property type="entry name" value="Zn_clus"/>
    <property type="match status" value="1"/>
</dbReference>
<evidence type="ECO:0000256" key="1">
    <source>
        <dbReference type="ARBA" id="ARBA00023242"/>
    </source>
</evidence>
<evidence type="ECO:0000313" key="4">
    <source>
        <dbReference type="EMBL" id="KAK8054274.1"/>
    </source>
</evidence>
<keyword evidence="1" id="KW-0539">Nucleus</keyword>
<dbReference type="InterPro" id="IPR021858">
    <property type="entry name" value="Fun_TF"/>
</dbReference>
<dbReference type="SUPFAM" id="SSF57701">
    <property type="entry name" value="Zn2/Cys6 DNA-binding domain"/>
    <property type="match status" value="1"/>
</dbReference>
<protein>
    <recommendedName>
        <fullName evidence="3">Zn(2)-C6 fungal-type domain-containing protein</fullName>
    </recommendedName>
</protein>
<evidence type="ECO:0000256" key="2">
    <source>
        <dbReference type="SAM" id="MobiDB-lite"/>
    </source>
</evidence>